<dbReference type="EMBL" id="JBHUMQ010000001">
    <property type="protein sequence ID" value="MFD2692210.1"/>
    <property type="molecule type" value="Genomic_DNA"/>
</dbReference>
<dbReference type="InterPro" id="IPR007324">
    <property type="entry name" value="Sugar-bd_dom_put"/>
</dbReference>
<dbReference type="Gene3D" id="1.10.10.60">
    <property type="entry name" value="Homeodomain-like"/>
    <property type="match status" value="1"/>
</dbReference>
<accession>A0ABW5S137</accession>
<dbReference type="Proteomes" id="UP001597399">
    <property type="component" value="Unassembled WGS sequence"/>
</dbReference>
<keyword evidence="7" id="KW-1185">Reference proteome</keyword>
<protein>
    <submittedName>
        <fullName evidence="6">Sugar-binding transcriptional regulator</fullName>
    </submittedName>
</protein>
<dbReference type="RefSeq" id="WP_253058722.1">
    <property type="nucleotide sequence ID" value="NZ_JAMXWM010000003.1"/>
</dbReference>
<dbReference type="Pfam" id="PF04198">
    <property type="entry name" value="Sugar-bind"/>
    <property type="match status" value="1"/>
</dbReference>
<dbReference type="PANTHER" id="PTHR34294">
    <property type="entry name" value="TRANSCRIPTIONAL REGULATOR-RELATED"/>
    <property type="match status" value="1"/>
</dbReference>
<proteinExistence type="inferred from homology"/>
<evidence type="ECO:0000313" key="7">
    <source>
        <dbReference type="Proteomes" id="UP001597399"/>
    </source>
</evidence>
<keyword evidence="3" id="KW-0238">DNA-binding</keyword>
<evidence type="ECO:0000256" key="1">
    <source>
        <dbReference type="ARBA" id="ARBA00010466"/>
    </source>
</evidence>
<dbReference type="InterPro" id="IPR051054">
    <property type="entry name" value="SorC_transcr_regulators"/>
</dbReference>
<dbReference type="PANTHER" id="PTHR34294:SF1">
    <property type="entry name" value="TRANSCRIPTIONAL REGULATOR LSRR"/>
    <property type="match status" value="1"/>
</dbReference>
<evidence type="ECO:0000259" key="5">
    <source>
        <dbReference type="Pfam" id="PF04198"/>
    </source>
</evidence>
<feature type="domain" description="Sugar-binding" evidence="5">
    <location>
        <begin position="62"/>
        <end position="313"/>
    </location>
</feature>
<evidence type="ECO:0000256" key="2">
    <source>
        <dbReference type="ARBA" id="ARBA00023015"/>
    </source>
</evidence>
<keyword evidence="4" id="KW-0804">Transcription</keyword>
<evidence type="ECO:0000256" key="4">
    <source>
        <dbReference type="ARBA" id="ARBA00023163"/>
    </source>
</evidence>
<dbReference type="Gene3D" id="3.40.50.1360">
    <property type="match status" value="1"/>
</dbReference>
<comment type="caution">
    <text evidence="6">The sequence shown here is derived from an EMBL/GenBank/DDBJ whole genome shotgun (WGS) entry which is preliminary data.</text>
</comment>
<evidence type="ECO:0000313" key="6">
    <source>
        <dbReference type="EMBL" id="MFD2692210.1"/>
    </source>
</evidence>
<comment type="similarity">
    <text evidence="1">Belongs to the SorC transcriptional regulatory family.</text>
</comment>
<organism evidence="6 7">
    <name type="scientific">Sporolactobacillus shoreicorticis</name>
    <dbReference type="NCBI Taxonomy" id="1923877"/>
    <lineage>
        <taxon>Bacteria</taxon>
        <taxon>Bacillati</taxon>
        <taxon>Bacillota</taxon>
        <taxon>Bacilli</taxon>
        <taxon>Bacillales</taxon>
        <taxon>Sporolactobacillaceae</taxon>
        <taxon>Sporolactobacillus</taxon>
    </lineage>
</organism>
<sequence length="317" mass="35490">MEKNKKRLLTKIAYLYYIKGKTQSEISKELNIYRTSISRMLTQARAEGIVAIQIHDFDSEIYELESQLQKAFHMREVVVISTSRNDTETEKNEKLAEEAAFYLKQLIKGGETVGLSWGSSLASMIGKLKGVKKTNATFVPVVGGPSHVNSRYHVNAIIYDLARHFGGESIFINAGAIQDSKMLRDAIMNGHDFQEIKSYWERLDIAMFGIGGPLNSKQTSWRDYLTVVDNHNLANHQAIGDFCCRFFDADGHILKGSIYNRTIGIDPELLAKVPYSIGVARSIDKVPSIYALLQTKYLNTLITDSETAQAIIKTAGL</sequence>
<reference evidence="7" key="1">
    <citation type="journal article" date="2019" name="Int. J. Syst. Evol. Microbiol.">
        <title>The Global Catalogue of Microorganisms (GCM) 10K type strain sequencing project: providing services to taxonomists for standard genome sequencing and annotation.</title>
        <authorList>
            <consortium name="The Broad Institute Genomics Platform"/>
            <consortium name="The Broad Institute Genome Sequencing Center for Infectious Disease"/>
            <person name="Wu L."/>
            <person name="Ma J."/>
        </authorList>
    </citation>
    <scope>NUCLEOTIDE SEQUENCE [LARGE SCALE GENOMIC DNA]</scope>
    <source>
        <strain evidence="7">TISTR 2466</strain>
    </source>
</reference>
<keyword evidence="2" id="KW-0805">Transcription regulation</keyword>
<dbReference type="InterPro" id="IPR037171">
    <property type="entry name" value="NagB/RpiA_transferase-like"/>
</dbReference>
<name>A0ABW5S137_9BACL</name>
<evidence type="ECO:0000256" key="3">
    <source>
        <dbReference type="ARBA" id="ARBA00023125"/>
    </source>
</evidence>
<dbReference type="SUPFAM" id="SSF100950">
    <property type="entry name" value="NagB/RpiA/CoA transferase-like"/>
    <property type="match status" value="1"/>
</dbReference>
<gene>
    <name evidence="6" type="ORF">ACFSUE_00920</name>
</gene>